<dbReference type="STRING" id="418495.SAMN05216215_10483"/>
<dbReference type="InterPro" id="IPR013154">
    <property type="entry name" value="ADH-like_N"/>
</dbReference>
<evidence type="ECO:0000313" key="2">
    <source>
        <dbReference type="EMBL" id="SDZ13357.1"/>
    </source>
</evidence>
<evidence type="ECO:0000259" key="1">
    <source>
        <dbReference type="SMART" id="SM00829"/>
    </source>
</evidence>
<dbReference type="PANTHER" id="PTHR43677:SF4">
    <property type="entry name" value="QUINONE OXIDOREDUCTASE-LIKE PROTEIN 2"/>
    <property type="match status" value="1"/>
</dbReference>
<dbReference type="Gene3D" id="3.90.180.10">
    <property type="entry name" value="Medium-chain alcohol dehydrogenases, catalytic domain"/>
    <property type="match status" value="1"/>
</dbReference>
<dbReference type="RefSeq" id="WP_093274392.1">
    <property type="nucleotide sequence ID" value="NZ_FNOK01000048.1"/>
</dbReference>
<dbReference type="Gene3D" id="3.40.50.720">
    <property type="entry name" value="NAD(P)-binding Rossmann-like Domain"/>
    <property type="match status" value="1"/>
</dbReference>
<dbReference type="InterPro" id="IPR011032">
    <property type="entry name" value="GroES-like_sf"/>
</dbReference>
<dbReference type="OrthoDB" id="9805883at2"/>
<organism evidence="2 3">
    <name type="scientific">Saccharopolyspora shandongensis</name>
    <dbReference type="NCBI Taxonomy" id="418495"/>
    <lineage>
        <taxon>Bacteria</taxon>
        <taxon>Bacillati</taxon>
        <taxon>Actinomycetota</taxon>
        <taxon>Actinomycetes</taxon>
        <taxon>Pseudonocardiales</taxon>
        <taxon>Pseudonocardiaceae</taxon>
        <taxon>Saccharopolyspora</taxon>
    </lineage>
</organism>
<feature type="domain" description="Enoyl reductase (ER)" evidence="1">
    <location>
        <begin position="10"/>
        <end position="313"/>
    </location>
</feature>
<dbReference type="GO" id="GO:0016491">
    <property type="term" value="F:oxidoreductase activity"/>
    <property type="evidence" value="ECO:0007669"/>
    <property type="project" value="InterPro"/>
</dbReference>
<dbReference type="InterPro" id="IPR036291">
    <property type="entry name" value="NAD(P)-bd_dom_sf"/>
</dbReference>
<dbReference type="Proteomes" id="UP000199529">
    <property type="component" value="Unassembled WGS sequence"/>
</dbReference>
<name>A0A1H3QJ30_9PSEU</name>
<gene>
    <name evidence="2" type="ORF">SAMN05216215_10483</name>
</gene>
<dbReference type="SMART" id="SM00829">
    <property type="entry name" value="PKS_ER"/>
    <property type="match status" value="1"/>
</dbReference>
<dbReference type="PANTHER" id="PTHR43677">
    <property type="entry name" value="SHORT-CHAIN DEHYDROGENASE/REDUCTASE"/>
    <property type="match status" value="1"/>
</dbReference>
<dbReference type="InterPro" id="IPR051397">
    <property type="entry name" value="Zn-ADH-like_protein"/>
</dbReference>
<proteinExistence type="predicted"/>
<dbReference type="SUPFAM" id="SSF51735">
    <property type="entry name" value="NAD(P)-binding Rossmann-fold domains"/>
    <property type="match status" value="1"/>
</dbReference>
<dbReference type="Pfam" id="PF00107">
    <property type="entry name" value="ADH_zinc_N"/>
    <property type="match status" value="1"/>
</dbReference>
<dbReference type="Pfam" id="PF08240">
    <property type="entry name" value="ADH_N"/>
    <property type="match status" value="1"/>
</dbReference>
<dbReference type="SUPFAM" id="SSF50129">
    <property type="entry name" value="GroES-like"/>
    <property type="match status" value="1"/>
</dbReference>
<dbReference type="AlphaFoldDB" id="A0A1H3QJ30"/>
<sequence length="315" mass="32675">MRAIQISRYGGPEVLVHEEVPDPASNNGEVAIRVSAAGVNYMDTMCTSNSYLKPVELPYVPGGEVVGRTADGRRVLAMMDGGGYAELVVTSSPFVAEVPDGVDDHQAVALGVQGLSAWHLLRTCARIVPGESVVVNAAAGGVGSLLVQLAKLFGAGRVVAAASSPDKRAFAMAVGADAAVDGAAEGYRDRVVEANDGRPVDIVFDATGGAVFDAALDALAPLGRIVTYGVASNVLPGPITAAQVIERTVAVGGFWLPQVISLPGRYREPLAELFALTAAGRLRPAIGGVYPLGEARRAHEDMLGRRTRGKLVLEP</sequence>
<dbReference type="InterPro" id="IPR013149">
    <property type="entry name" value="ADH-like_C"/>
</dbReference>
<protein>
    <submittedName>
        <fullName evidence="2">NADPH2:quinone reductase</fullName>
    </submittedName>
</protein>
<evidence type="ECO:0000313" key="3">
    <source>
        <dbReference type="Proteomes" id="UP000199529"/>
    </source>
</evidence>
<dbReference type="EMBL" id="FNOK01000048">
    <property type="protein sequence ID" value="SDZ13357.1"/>
    <property type="molecule type" value="Genomic_DNA"/>
</dbReference>
<dbReference type="InterPro" id="IPR020843">
    <property type="entry name" value="ER"/>
</dbReference>
<accession>A0A1H3QJ30</accession>
<keyword evidence="3" id="KW-1185">Reference proteome</keyword>
<reference evidence="3" key="1">
    <citation type="submission" date="2016-10" db="EMBL/GenBank/DDBJ databases">
        <authorList>
            <person name="Varghese N."/>
            <person name="Submissions S."/>
        </authorList>
    </citation>
    <scope>NUCLEOTIDE SEQUENCE [LARGE SCALE GENOMIC DNA]</scope>
    <source>
        <strain evidence="3">CGMCC 4.3530</strain>
    </source>
</reference>